<feature type="compositionally biased region" description="Basic and acidic residues" evidence="1">
    <location>
        <begin position="523"/>
        <end position="533"/>
    </location>
</feature>
<dbReference type="EMBL" id="MCFG01000034">
    <property type="protein sequence ID" value="ORX85510.1"/>
    <property type="molecule type" value="Genomic_DNA"/>
</dbReference>
<evidence type="ECO:0000256" key="1">
    <source>
        <dbReference type="SAM" id="MobiDB-lite"/>
    </source>
</evidence>
<dbReference type="InterPro" id="IPR014867">
    <property type="entry name" value="Spore_coat_CotH_CotH2/3/7"/>
</dbReference>
<dbReference type="Pfam" id="PF08757">
    <property type="entry name" value="CotH"/>
    <property type="match status" value="1"/>
</dbReference>
<reference evidence="3 4" key="2">
    <citation type="submission" date="2016-08" db="EMBL/GenBank/DDBJ databases">
        <title>Pervasive Adenine N6-methylation of Active Genes in Fungi.</title>
        <authorList>
            <consortium name="DOE Joint Genome Institute"/>
            <person name="Mondo S.J."/>
            <person name="Dannebaum R.O."/>
            <person name="Kuo R.C."/>
            <person name="Labutti K."/>
            <person name="Haridas S."/>
            <person name="Kuo A."/>
            <person name="Salamov A."/>
            <person name="Ahrendt S.R."/>
            <person name="Lipzen A."/>
            <person name="Sullivan W."/>
            <person name="Andreopoulos W.B."/>
            <person name="Clum A."/>
            <person name="Lindquist E."/>
            <person name="Daum C."/>
            <person name="Ramamoorthy G.K."/>
            <person name="Gryganskyi A."/>
            <person name="Culley D."/>
            <person name="Magnuson J.K."/>
            <person name="James T.Y."/>
            <person name="O'Malley M.A."/>
            <person name="Stajich J.E."/>
            <person name="Spatafora J.W."/>
            <person name="Visel A."/>
            <person name="Grigoriev I.V."/>
        </authorList>
    </citation>
    <scope>NUCLEOTIDE SEQUENCE [LARGE SCALE GENOMIC DNA]</scope>
    <source>
        <strain evidence="3 4">S4</strain>
    </source>
</reference>
<dbReference type="PANTHER" id="PTHR40050:SF1">
    <property type="entry name" value="INNER SPORE COAT PROTEIN H"/>
    <property type="match status" value="1"/>
</dbReference>
<gene>
    <name evidence="3" type="ORF">BCR32DRAFT_265571</name>
</gene>
<evidence type="ECO:0000313" key="3">
    <source>
        <dbReference type="EMBL" id="ORX85510.1"/>
    </source>
</evidence>
<organism evidence="3 4">
    <name type="scientific">Anaeromyces robustus</name>
    <dbReference type="NCBI Taxonomy" id="1754192"/>
    <lineage>
        <taxon>Eukaryota</taxon>
        <taxon>Fungi</taxon>
        <taxon>Fungi incertae sedis</taxon>
        <taxon>Chytridiomycota</taxon>
        <taxon>Chytridiomycota incertae sedis</taxon>
        <taxon>Neocallimastigomycetes</taxon>
        <taxon>Neocallimastigales</taxon>
        <taxon>Neocallimastigaceae</taxon>
        <taxon>Anaeromyces</taxon>
    </lineage>
</organism>
<dbReference type="OrthoDB" id="10267127at2759"/>
<proteinExistence type="predicted"/>
<evidence type="ECO:0000256" key="2">
    <source>
        <dbReference type="SAM" id="SignalP"/>
    </source>
</evidence>
<accession>A0A1Y1XIC0</accession>
<protein>
    <submittedName>
        <fullName evidence="3">Coth-domain-containing protein</fullName>
    </submittedName>
</protein>
<reference evidence="3 4" key="1">
    <citation type="submission" date="2016-08" db="EMBL/GenBank/DDBJ databases">
        <title>A Parts List for Fungal Cellulosomes Revealed by Comparative Genomics.</title>
        <authorList>
            <consortium name="DOE Joint Genome Institute"/>
            <person name="Haitjema C.H."/>
            <person name="Gilmore S.P."/>
            <person name="Henske J.K."/>
            <person name="Solomon K.V."/>
            <person name="De Groot R."/>
            <person name="Kuo A."/>
            <person name="Mondo S.J."/>
            <person name="Salamov A.A."/>
            <person name="Labutti K."/>
            <person name="Zhao Z."/>
            <person name="Chiniquy J."/>
            <person name="Barry K."/>
            <person name="Brewer H.M."/>
            <person name="Purvine S.O."/>
            <person name="Wright A.T."/>
            <person name="Boxma B."/>
            <person name="Van Alen T."/>
            <person name="Hackstein J.H."/>
            <person name="Baker S.E."/>
            <person name="Grigoriev I.V."/>
            <person name="O'Malley M.A."/>
        </authorList>
    </citation>
    <scope>NUCLEOTIDE SEQUENCE [LARGE SCALE GENOMIC DNA]</scope>
    <source>
        <strain evidence="3 4">S4</strain>
    </source>
</reference>
<evidence type="ECO:0000313" key="4">
    <source>
        <dbReference type="Proteomes" id="UP000193944"/>
    </source>
</evidence>
<dbReference type="AlphaFoldDB" id="A0A1Y1XIC0"/>
<keyword evidence="2" id="KW-0732">Signal</keyword>
<dbReference type="PANTHER" id="PTHR40050">
    <property type="entry name" value="INNER SPORE COAT PROTEIN H"/>
    <property type="match status" value="1"/>
</dbReference>
<keyword evidence="4" id="KW-1185">Reference proteome</keyword>
<feature type="signal peptide" evidence="2">
    <location>
        <begin position="1"/>
        <end position="21"/>
    </location>
</feature>
<name>A0A1Y1XIC0_9FUNG</name>
<feature type="chain" id="PRO_5012282280" evidence="2">
    <location>
        <begin position="22"/>
        <end position="618"/>
    </location>
</feature>
<dbReference type="Proteomes" id="UP000193944">
    <property type="component" value="Unassembled WGS sequence"/>
</dbReference>
<feature type="region of interest" description="Disordered" evidence="1">
    <location>
        <begin position="520"/>
        <end position="542"/>
    </location>
</feature>
<sequence>MNCYLLSLALVLIHTINTCNAVKFKVIGTPNEYGGTGINVVIDGTSHPMTAQPNDILYELDYQGTPNQYYYEMAGNQTMSENILFNGKQRTWTSGNDSTLYEVFGRRYTVGDELIKTIPRIFPPLDGYEKFSKLFQEGEIPVIHITMNSTVYEQLVSTESKDDKFIMEFDYYSPYEKRHFTNATIGLSGQGTMELDKKPFKIDLSPNESDKKNSEIYNRKEFKLRSLRFDESYIKNKLVTDLAESLGLPVTQSGFCRLYINGKSYGLYEISDMYKKKFVRRFFNVEKKGDQYVYGSFYKGSSGKFPAFLYSDFPGSSDPNAEIVDIYDSVIAPTAGYDPHQDIKGMIAWAEGLTEATPKAEIEKKFDIEMFLKSMILEYLNCHWDGYLGNGNNFYIYVEPNNGKYHMITYDFDLAVGKWCRAKEGLIDNYIAHVQDRGNGEKQKTYGSDPRREPLLYKKIIQHPEIRPMWDSLLKEVIEKLFNLQALNDRIEYFHEFLKDDMYWDMDTFAFHTFDTTYSSDGSHQDEPSRESTEEQYNENSENDNLKAFIKFKSEDLKQLLSIPQFQPKGEYGEVGKKITKVSKNDGDGDNLSGSPLVKPSIFITTIIAALLILMMKL</sequence>
<comment type="caution">
    <text evidence="3">The sequence shown here is derived from an EMBL/GenBank/DDBJ whole genome shotgun (WGS) entry which is preliminary data.</text>
</comment>